<dbReference type="InterPro" id="IPR013976">
    <property type="entry name" value="HDOD"/>
</dbReference>
<organism evidence="2 3">
    <name type="scientific">Syntrophotalea acetylenica</name>
    <name type="common">Pelobacter acetylenicus</name>
    <dbReference type="NCBI Taxonomy" id="29542"/>
    <lineage>
        <taxon>Bacteria</taxon>
        <taxon>Pseudomonadati</taxon>
        <taxon>Thermodesulfobacteriota</taxon>
        <taxon>Desulfuromonadia</taxon>
        <taxon>Desulfuromonadales</taxon>
        <taxon>Syntrophotaleaceae</taxon>
        <taxon>Syntrophotalea</taxon>
    </lineage>
</organism>
<dbReference type="AlphaFoldDB" id="A0A1L3GDC2"/>
<dbReference type="STRING" id="29542.A6070_09265"/>
<dbReference type="InterPro" id="IPR052340">
    <property type="entry name" value="RNase_Y/CdgJ"/>
</dbReference>
<dbReference type="InterPro" id="IPR003607">
    <property type="entry name" value="HD/PDEase_dom"/>
</dbReference>
<evidence type="ECO:0000313" key="2">
    <source>
        <dbReference type="EMBL" id="APG23698.1"/>
    </source>
</evidence>
<dbReference type="PANTHER" id="PTHR33525:SF3">
    <property type="entry name" value="RIBONUCLEASE Y"/>
    <property type="match status" value="1"/>
</dbReference>
<reference evidence="2 3" key="1">
    <citation type="journal article" date="2017" name="Genome Announc.">
        <title>Complete Genome Sequences of Two Acetylene-Fermenting Pelobacter acetylenicus Strains.</title>
        <authorList>
            <person name="Sutton J.M."/>
            <person name="Baesman S.M."/>
            <person name="Fierst J.L."/>
            <person name="Poret-Peterson A.T."/>
            <person name="Oremland R.S."/>
            <person name="Dunlap D.S."/>
            <person name="Akob D.M."/>
        </authorList>
    </citation>
    <scope>NUCLEOTIDE SEQUENCE [LARGE SCALE GENOMIC DNA]</scope>
    <source>
        <strain evidence="2 3">DSM 3247</strain>
    </source>
</reference>
<feature type="domain" description="HDOD" evidence="1">
    <location>
        <begin position="17"/>
        <end position="215"/>
    </location>
</feature>
<dbReference type="KEGG" id="pace:A6070_09265"/>
<gene>
    <name evidence="2" type="ORF">A7E75_00655</name>
</gene>
<dbReference type="Proteomes" id="UP000182264">
    <property type="component" value="Chromosome"/>
</dbReference>
<protein>
    <recommendedName>
        <fullName evidence="1">HDOD domain-containing protein</fullName>
    </recommendedName>
</protein>
<accession>A0A1L3GDC2</accession>
<dbReference type="PROSITE" id="PS51833">
    <property type="entry name" value="HDOD"/>
    <property type="match status" value="1"/>
</dbReference>
<proteinExistence type="predicted"/>
<keyword evidence="3" id="KW-1185">Reference proteome</keyword>
<dbReference type="SUPFAM" id="SSF109604">
    <property type="entry name" value="HD-domain/PDEase-like"/>
    <property type="match status" value="1"/>
</dbReference>
<dbReference type="Gene3D" id="1.10.3210.10">
    <property type="entry name" value="Hypothetical protein af1432"/>
    <property type="match status" value="1"/>
</dbReference>
<name>A0A1L3GDC2_SYNAC</name>
<dbReference type="InterPro" id="IPR006675">
    <property type="entry name" value="HDIG_dom"/>
</dbReference>
<dbReference type="EMBL" id="CP015518">
    <property type="protein sequence ID" value="APG23698.1"/>
    <property type="molecule type" value="Genomic_DNA"/>
</dbReference>
<sequence length="293" mass="32336">MESMISAGHIREAIEKLPMLSPNVSRLLQLLAGEDYELDDVVNIVKYDAALTARVLKVVNSPVFGLLSPVTSLERAISYLGKWIVVSTVLADSTGDLFSQPLDGYDGQENALWRHDLFAAFSSCEVARFARQGFETGLAFTAGLLHDIGKYVFSPFWKTAAPQALERIQQGSVADYLAAEQALAGMNHAQVGYEMARHWKFPESLQQAILHHHTPQQAPEEYRALAFAAHLGDMCAMMAGCDTGNDGMQYQLDAGYTEYFEITSQSLAQILLEAEVQFKKAVSSLSSEEEVYK</sequence>
<dbReference type="NCBIfam" id="TIGR00277">
    <property type="entry name" value="HDIG"/>
    <property type="match status" value="1"/>
</dbReference>
<evidence type="ECO:0000259" key="1">
    <source>
        <dbReference type="PROSITE" id="PS51833"/>
    </source>
</evidence>
<dbReference type="OrthoDB" id="9803649at2"/>
<dbReference type="PANTHER" id="PTHR33525">
    <property type="match status" value="1"/>
</dbReference>
<dbReference type="RefSeq" id="WP_072285507.1">
    <property type="nucleotide sequence ID" value="NZ_CP015455.1"/>
</dbReference>
<evidence type="ECO:0000313" key="3">
    <source>
        <dbReference type="Proteomes" id="UP000182264"/>
    </source>
</evidence>
<dbReference type="Pfam" id="PF08668">
    <property type="entry name" value="HDOD"/>
    <property type="match status" value="1"/>
</dbReference>
<dbReference type="CDD" id="cd00077">
    <property type="entry name" value="HDc"/>
    <property type="match status" value="1"/>
</dbReference>